<feature type="region of interest" description="Disordered" evidence="2">
    <location>
        <begin position="28"/>
        <end position="47"/>
    </location>
</feature>
<evidence type="ECO:0000259" key="3">
    <source>
        <dbReference type="PROSITE" id="PS50158"/>
    </source>
</evidence>
<dbReference type="Gene3D" id="4.10.60.10">
    <property type="entry name" value="Zinc finger, CCHC-type"/>
    <property type="match status" value="1"/>
</dbReference>
<dbReference type="AlphaFoldDB" id="A0A2Z7B9B1"/>
<feature type="compositionally biased region" description="Low complexity" evidence="2">
    <location>
        <begin position="28"/>
        <end position="45"/>
    </location>
</feature>
<dbReference type="SMART" id="SM00343">
    <property type="entry name" value="ZnF_C2HC"/>
    <property type="match status" value="1"/>
</dbReference>
<evidence type="ECO:0000256" key="1">
    <source>
        <dbReference type="PROSITE-ProRule" id="PRU00047"/>
    </source>
</evidence>
<evidence type="ECO:0000313" key="5">
    <source>
        <dbReference type="Proteomes" id="UP000250235"/>
    </source>
</evidence>
<dbReference type="PROSITE" id="PS50158">
    <property type="entry name" value="ZF_CCHC"/>
    <property type="match status" value="1"/>
</dbReference>
<sequence length="190" mass="20505">MTSQCRGVQGLCHNCGQPGHFARVCPAGGQSLSQSHQGSAGGSSLRLQPFTQSQRSGFQPREPSRFGGPSRPQFPGPQQAQVNALTSEQAADMPERIIAEFNVIVLGRELMVGEFDSLANQFSSTHEINLLFQSLLRCSSTVDMLKSSLLNPDFSSLQFTTADSFCSSVDCDDITADVIIAVRSFLQQTS</sequence>
<dbReference type="InterPro" id="IPR001878">
    <property type="entry name" value="Znf_CCHC"/>
</dbReference>
<keyword evidence="1" id="KW-0863">Zinc-finger</keyword>
<dbReference type="Pfam" id="PF00098">
    <property type="entry name" value="zf-CCHC"/>
    <property type="match status" value="1"/>
</dbReference>
<gene>
    <name evidence="4" type="ORF">F511_16906</name>
</gene>
<evidence type="ECO:0000256" key="2">
    <source>
        <dbReference type="SAM" id="MobiDB-lite"/>
    </source>
</evidence>
<keyword evidence="5" id="KW-1185">Reference proteome</keyword>
<protein>
    <recommendedName>
        <fullName evidence="3">CCHC-type domain-containing protein</fullName>
    </recommendedName>
</protein>
<dbReference type="GO" id="GO:0008270">
    <property type="term" value="F:zinc ion binding"/>
    <property type="evidence" value="ECO:0007669"/>
    <property type="project" value="UniProtKB-KW"/>
</dbReference>
<dbReference type="OrthoDB" id="1304922at2759"/>
<keyword evidence="1" id="KW-0862">Zinc</keyword>
<dbReference type="GO" id="GO:0003676">
    <property type="term" value="F:nucleic acid binding"/>
    <property type="evidence" value="ECO:0007669"/>
    <property type="project" value="InterPro"/>
</dbReference>
<reference evidence="4 5" key="1">
    <citation type="journal article" date="2015" name="Proc. Natl. Acad. Sci. U.S.A.">
        <title>The resurrection genome of Boea hygrometrica: A blueprint for survival of dehydration.</title>
        <authorList>
            <person name="Xiao L."/>
            <person name="Yang G."/>
            <person name="Zhang L."/>
            <person name="Yang X."/>
            <person name="Zhao S."/>
            <person name="Ji Z."/>
            <person name="Zhou Q."/>
            <person name="Hu M."/>
            <person name="Wang Y."/>
            <person name="Chen M."/>
            <person name="Xu Y."/>
            <person name="Jin H."/>
            <person name="Xiao X."/>
            <person name="Hu G."/>
            <person name="Bao F."/>
            <person name="Hu Y."/>
            <person name="Wan P."/>
            <person name="Li L."/>
            <person name="Deng X."/>
            <person name="Kuang T."/>
            <person name="Xiang C."/>
            <person name="Zhu J.K."/>
            <person name="Oliver M.J."/>
            <person name="He Y."/>
        </authorList>
    </citation>
    <scope>NUCLEOTIDE SEQUENCE [LARGE SCALE GENOMIC DNA]</scope>
    <source>
        <strain evidence="5">cv. XS01</strain>
    </source>
</reference>
<keyword evidence="1" id="KW-0479">Metal-binding</keyword>
<proteinExistence type="predicted"/>
<feature type="domain" description="CCHC-type" evidence="3">
    <location>
        <begin position="12"/>
        <end position="26"/>
    </location>
</feature>
<dbReference type="InterPro" id="IPR036875">
    <property type="entry name" value="Znf_CCHC_sf"/>
</dbReference>
<organism evidence="4 5">
    <name type="scientific">Dorcoceras hygrometricum</name>
    <dbReference type="NCBI Taxonomy" id="472368"/>
    <lineage>
        <taxon>Eukaryota</taxon>
        <taxon>Viridiplantae</taxon>
        <taxon>Streptophyta</taxon>
        <taxon>Embryophyta</taxon>
        <taxon>Tracheophyta</taxon>
        <taxon>Spermatophyta</taxon>
        <taxon>Magnoliopsida</taxon>
        <taxon>eudicotyledons</taxon>
        <taxon>Gunneridae</taxon>
        <taxon>Pentapetalae</taxon>
        <taxon>asterids</taxon>
        <taxon>lamiids</taxon>
        <taxon>Lamiales</taxon>
        <taxon>Gesneriaceae</taxon>
        <taxon>Didymocarpoideae</taxon>
        <taxon>Trichosporeae</taxon>
        <taxon>Loxocarpinae</taxon>
        <taxon>Dorcoceras</taxon>
    </lineage>
</organism>
<accession>A0A2Z7B9B1</accession>
<evidence type="ECO:0000313" key="4">
    <source>
        <dbReference type="EMBL" id="KZV30518.1"/>
    </source>
</evidence>
<feature type="region of interest" description="Disordered" evidence="2">
    <location>
        <begin position="52"/>
        <end position="78"/>
    </location>
</feature>
<name>A0A2Z7B9B1_9LAMI</name>
<dbReference type="EMBL" id="KV008258">
    <property type="protein sequence ID" value="KZV30518.1"/>
    <property type="molecule type" value="Genomic_DNA"/>
</dbReference>
<dbReference type="SUPFAM" id="SSF57756">
    <property type="entry name" value="Retrovirus zinc finger-like domains"/>
    <property type="match status" value="1"/>
</dbReference>
<dbReference type="Proteomes" id="UP000250235">
    <property type="component" value="Unassembled WGS sequence"/>
</dbReference>